<dbReference type="HOGENOM" id="CLU_012117_2_2_6"/>
<dbReference type="GO" id="GO:0006281">
    <property type="term" value="P:DNA repair"/>
    <property type="evidence" value="ECO:0007669"/>
    <property type="project" value="TreeGrafter"/>
</dbReference>
<dbReference type="InterPro" id="IPR045028">
    <property type="entry name" value="DinG/Rad3-like"/>
</dbReference>
<evidence type="ECO:0000313" key="6">
    <source>
        <dbReference type="EMBL" id="AHK78955.1"/>
    </source>
</evidence>
<dbReference type="GO" id="GO:0003676">
    <property type="term" value="F:nucleic acid binding"/>
    <property type="evidence" value="ECO:0007669"/>
    <property type="project" value="InterPro"/>
</dbReference>
<dbReference type="KEGG" id="hhc:M911_07090"/>
<comment type="similarity">
    <text evidence="4">Belongs to the helicase family. DinG subfamily.</text>
</comment>
<dbReference type="InterPro" id="IPR006555">
    <property type="entry name" value="ATP-dep_Helicase_C"/>
</dbReference>
<dbReference type="AlphaFoldDB" id="W8L4X5"/>
<dbReference type="GO" id="GO:0016818">
    <property type="term" value="F:hydrolase activity, acting on acid anhydrides, in phosphorus-containing anhydrides"/>
    <property type="evidence" value="ECO:0007669"/>
    <property type="project" value="InterPro"/>
</dbReference>
<dbReference type="InterPro" id="IPR027417">
    <property type="entry name" value="P-loop_NTPase"/>
</dbReference>
<evidence type="ECO:0000256" key="4">
    <source>
        <dbReference type="ARBA" id="ARBA00038058"/>
    </source>
</evidence>
<keyword evidence="3" id="KW-0067">ATP-binding</keyword>
<evidence type="ECO:0000256" key="2">
    <source>
        <dbReference type="ARBA" id="ARBA00022801"/>
    </source>
</evidence>
<dbReference type="Proteomes" id="UP000019442">
    <property type="component" value="Chromosome"/>
</dbReference>
<protein>
    <submittedName>
        <fullName evidence="6">Helicase</fullName>
    </submittedName>
</protein>
<dbReference type="RefSeq" id="WP_025281372.1">
    <property type="nucleotide sequence ID" value="NZ_CP007268.1"/>
</dbReference>
<dbReference type="PANTHER" id="PTHR11472">
    <property type="entry name" value="DNA REPAIR DEAD HELICASE RAD3/XP-D SUBFAMILY MEMBER"/>
    <property type="match status" value="1"/>
</dbReference>
<gene>
    <name evidence="6" type="ORF">M911_07090</name>
</gene>
<feature type="domain" description="Helicase ATP-binding" evidence="5">
    <location>
        <begin position="14"/>
        <end position="276"/>
    </location>
</feature>
<proteinExistence type="inferred from homology"/>
<dbReference type="GO" id="GO:0003678">
    <property type="term" value="F:DNA helicase activity"/>
    <property type="evidence" value="ECO:0007669"/>
    <property type="project" value="TreeGrafter"/>
</dbReference>
<name>W8L4X5_9GAMM</name>
<sequence>MSQDCEHVLGDDGPLARALEDFHPRQAQQDMAQAVAEAMQAQATLVVEAGTGVGKTFGYLVPALLDGGKVIISTGTRNLQDQLYHKDLPLVAGALGVSPRTALLKGRSNYLCPHRLNMTLAEGRMLEPRLVEPLRRVQAWADKTRHGDIAELTDLGEDAEIWPRVTSTVDNCLGQDCPEYAACHVVQARRRAQEAEVVVVNHHLLFADLALRGEGFGELLPSANAFVLDEAHQLPDVAGNFFGVTVSARALTDLARDSIAELLNNAPDMGELRDRSDALTQAVKAFRLALGEGSGRGPWVSLATKPAVEQGLDDLENRLTSLADGLEAVAERAKGLESCGRRAREQLERLSLFRGPQDNAVQWYEAWTRSFSLHVTPLDVAALFKEHRGSYQSAWIFTSATLSVDGAFDHFNRRMGLEDPRCLLLDSPFDYQAHARLFLPPRLPEPNDGRFTGALVDMALPLIRDNPGGTFMLFTSLKALREAAQRLRDSLDRPLLVQGEASRNVLLERFREAGNGVLLGSHSFWEGVDVRGTALTCVIIDRLPFAAPGDPVLEARIARIRHGGGNPFRDLQLPQAVISLKQGAGRLIRDISDQGVLVLCDPRIRSKSYGKTFIKSLPPMQPVTDDRDVIQFLQSGPPLQTSSERAPQ</sequence>
<organism evidence="6 7">
    <name type="scientific">Ectothiorhodospira haloalkaliphila</name>
    <dbReference type="NCBI Taxonomy" id="421628"/>
    <lineage>
        <taxon>Bacteria</taxon>
        <taxon>Pseudomonadati</taxon>
        <taxon>Pseudomonadota</taxon>
        <taxon>Gammaproteobacteria</taxon>
        <taxon>Chromatiales</taxon>
        <taxon>Ectothiorhodospiraceae</taxon>
        <taxon>Ectothiorhodospira</taxon>
    </lineage>
</organism>
<reference evidence="6 7" key="1">
    <citation type="journal article" date="2014" name="J Genomics">
        <title>Draft Genome Sequence of the Extremely Halophilic Phototrophic Purple Sulfur Bacterium Halorhodospira halochloris.</title>
        <authorList>
            <person name="Singh K.S."/>
            <person name="Kirksey J."/>
            <person name="Hoff W.D."/>
            <person name="Deole R."/>
        </authorList>
    </citation>
    <scope>NUCLEOTIDE SEQUENCE [LARGE SCALE GENOMIC DNA]</scope>
    <source>
        <strain evidence="6 7">A</strain>
    </source>
</reference>
<dbReference type="SUPFAM" id="SSF52540">
    <property type="entry name" value="P-loop containing nucleoside triphosphate hydrolases"/>
    <property type="match status" value="2"/>
</dbReference>
<dbReference type="Gene3D" id="3.40.50.300">
    <property type="entry name" value="P-loop containing nucleotide triphosphate hydrolases"/>
    <property type="match status" value="2"/>
</dbReference>
<evidence type="ECO:0000256" key="3">
    <source>
        <dbReference type="ARBA" id="ARBA00022840"/>
    </source>
</evidence>
<evidence type="ECO:0000313" key="7">
    <source>
        <dbReference type="Proteomes" id="UP000019442"/>
    </source>
</evidence>
<dbReference type="Pfam" id="PF00270">
    <property type="entry name" value="DEAD"/>
    <property type="match status" value="1"/>
</dbReference>
<dbReference type="Pfam" id="PF13307">
    <property type="entry name" value="Helicase_C_2"/>
    <property type="match status" value="1"/>
</dbReference>
<dbReference type="InterPro" id="IPR014013">
    <property type="entry name" value="Helic_SF1/SF2_ATP-bd_DinG/Rad3"/>
</dbReference>
<accession>W8L4X5</accession>
<dbReference type="EMBL" id="CP007268">
    <property type="protein sequence ID" value="AHK78955.1"/>
    <property type="molecule type" value="Genomic_DNA"/>
</dbReference>
<dbReference type="PATRIC" id="fig|1354791.3.peg.1874"/>
<keyword evidence="7" id="KW-1185">Reference proteome</keyword>
<keyword evidence="1" id="KW-0547">Nucleotide-binding</keyword>
<dbReference type="InterPro" id="IPR011545">
    <property type="entry name" value="DEAD/DEAH_box_helicase_dom"/>
</dbReference>
<dbReference type="PROSITE" id="PS51193">
    <property type="entry name" value="HELICASE_ATP_BIND_2"/>
    <property type="match status" value="1"/>
</dbReference>
<reference evidence="7" key="2">
    <citation type="submission" date="2014-02" db="EMBL/GenBank/DDBJ databases">
        <title>Draft Genome Sequence of extremely halophilic bacteria Halorhodospira halochloris.</title>
        <authorList>
            <person name="Singh K.S."/>
        </authorList>
    </citation>
    <scope>NUCLEOTIDE SEQUENCE [LARGE SCALE GENOMIC DNA]</scope>
    <source>
        <strain evidence="7">A</strain>
    </source>
</reference>
<dbReference type="PANTHER" id="PTHR11472:SF34">
    <property type="entry name" value="REGULATOR OF TELOMERE ELONGATION HELICASE 1"/>
    <property type="match status" value="1"/>
</dbReference>
<dbReference type="GO" id="GO:0005524">
    <property type="term" value="F:ATP binding"/>
    <property type="evidence" value="ECO:0007669"/>
    <property type="project" value="UniProtKB-KW"/>
</dbReference>
<keyword evidence="2" id="KW-0378">Hydrolase</keyword>
<keyword evidence="6" id="KW-0347">Helicase</keyword>
<evidence type="ECO:0000259" key="5">
    <source>
        <dbReference type="PROSITE" id="PS51193"/>
    </source>
</evidence>
<dbReference type="SMART" id="SM00491">
    <property type="entry name" value="HELICc2"/>
    <property type="match status" value="1"/>
</dbReference>
<evidence type="ECO:0000256" key="1">
    <source>
        <dbReference type="ARBA" id="ARBA00022741"/>
    </source>
</evidence>